<feature type="DNA-binding region" description="H-T-H motif" evidence="3">
    <location>
        <begin position="32"/>
        <end position="51"/>
    </location>
</feature>
<dbReference type="InterPro" id="IPR009057">
    <property type="entry name" value="Homeodomain-like_sf"/>
</dbReference>
<keyword evidence="2 3" id="KW-0238">DNA-binding</keyword>
<dbReference type="PANTHER" id="PTHR43479:SF11">
    <property type="entry name" value="ACREF_ENVCD OPERON REPRESSOR-RELATED"/>
    <property type="match status" value="1"/>
</dbReference>
<dbReference type="SUPFAM" id="SSF46689">
    <property type="entry name" value="Homeodomain-like"/>
    <property type="match status" value="1"/>
</dbReference>
<dbReference type="Gene3D" id="1.10.357.10">
    <property type="entry name" value="Tetracycline Repressor, domain 2"/>
    <property type="match status" value="1"/>
</dbReference>
<comment type="caution">
    <text evidence="5">The sequence shown here is derived from an EMBL/GenBank/DDBJ whole genome shotgun (WGS) entry which is preliminary data.</text>
</comment>
<dbReference type="EMBL" id="JBHSOZ010000002">
    <property type="protein sequence ID" value="MFC5711582.1"/>
    <property type="molecule type" value="Genomic_DNA"/>
</dbReference>
<dbReference type="Proteomes" id="UP001596142">
    <property type="component" value="Unassembled WGS sequence"/>
</dbReference>
<dbReference type="Gene3D" id="1.10.10.60">
    <property type="entry name" value="Homeodomain-like"/>
    <property type="match status" value="1"/>
</dbReference>
<dbReference type="InterPro" id="IPR050624">
    <property type="entry name" value="HTH-type_Tx_Regulator"/>
</dbReference>
<feature type="domain" description="HTH tetR-type" evidence="4">
    <location>
        <begin position="9"/>
        <end position="69"/>
    </location>
</feature>
<organism evidence="5 6">
    <name type="scientific">Thalassorhabdus alkalitolerans</name>
    <dbReference type="NCBI Taxonomy" id="2282697"/>
    <lineage>
        <taxon>Bacteria</taxon>
        <taxon>Bacillati</taxon>
        <taxon>Bacillota</taxon>
        <taxon>Bacilli</taxon>
        <taxon>Bacillales</taxon>
        <taxon>Bacillaceae</taxon>
        <taxon>Thalassorhabdus</taxon>
    </lineage>
</organism>
<evidence type="ECO:0000256" key="3">
    <source>
        <dbReference type="PROSITE-ProRule" id="PRU00335"/>
    </source>
</evidence>
<dbReference type="InterPro" id="IPR036271">
    <property type="entry name" value="Tet_transcr_reg_TetR-rel_C_sf"/>
</dbReference>
<dbReference type="SUPFAM" id="SSF48498">
    <property type="entry name" value="Tetracyclin repressor-like, C-terminal domain"/>
    <property type="match status" value="1"/>
</dbReference>
<protein>
    <submittedName>
        <fullName evidence="5">TetR/AcrR family transcriptional regulator</fullName>
    </submittedName>
</protein>
<dbReference type="Pfam" id="PF00440">
    <property type="entry name" value="TetR_N"/>
    <property type="match status" value="1"/>
</dbReference>
<name>A0ABW0YJE5_9BACI</name>
<evidence type="ECO:0000256" key="2">
    <source>
        <dbReference type="ARBA" id="ARBA00023125"/>
    </source>
</evidence>
<dbReference type="RefSeq" id="WP_385938015.1">
    <property type="nucleotide sequence ID" value="NZ_JBHSOZ010000002.1"/>
</dbReference>
<evidence type="ECO:0000256" key="1">
    <source>
        <dbReference type="ARBA" id="ARBA00022491"/>
    </source>
</evidence>
<evidence type="ECO:0000313" key="5">
    <source>
        <dbReference type="EMBL" id="MFC5711582.1"/>
    </source>
</evidence>
<keyword evidence="6" id="KW-1185">Reference proteome</keyword>
<evidence type="ECO:0000259" key="4">
    <source>
        <dbReference type="PROSITE" id="PS50977"/>
    </source>
</evidence>
<accession>A0ABW0YJE5</accession>
<keyword evidence="1" id="KW-0678">Repressor</keyword>
<proteinExistence type="predicted"/>
<dbReference type="PRINTS" id="PR00455">
    <property type="entry name" value="HTHTETR"/>
</dbReference>
<dbReference type="InterPro" id="IPR023772">
    <property type="entry name" value="DNA-bd_HTH_TetR-type_CS"/>
</dbReference>
<dbReference type="InterPro" id="IPR001647">
    <property type="entry name" value="HTH_TetR"/>
</dbReference>
<reference evidence="6" key="1">
    <citation type="journal article" date="2019" name="Int. J. Syst. Evol. Microbiol.">
        <title>The Global Catalogue of Microorganisms (GCM) 10K type strain sequencing project: providing services to taxonomists for standard genome sequencing and annotation.</title>
        <authorList>
            <consortium name="The Broad Institute Genomics Platform"/>
            <consortium name="The Broad Institute Genome Sequencing Center for Infectious Disease"/>
            <person name="Wu L."/>
            <person name="Ma J."/>
        </authorList>
    </citation>
    <scope>NUCLEOTIDE SEQUENCE [LARGE SCALE GENOMIC DNA]</scope>
    <source>
        <strain evidence="6">CECT 7184</strain>
    </source>
</reference>
<evidence type="ECO:0000313" key="6">
    <source>
        <dbReference type="Proteomes" id="UP001596142"/>
    </source>
</evidence>
<dbReference type="PANTHER" id="PTHR43479">
    <property type="entry name" value="ACREF/ENVCD OPERON REPRESSOR-RELATED"/>
    <property type="match status" value="1"/>
</dbReference>
<sequence>MSPKVGMEPIRRKQVIEAAKACMLSKGFDHFSIKDVAEKAQLSTGVIYHYFKNKQDLYVHVLKDSFGETELMVREAVTKENSYRDKFSAYLEVVAAVPEDNPDFYIILLNYLAQSPYNDDVKQIISKFLINLQGFIEDILQHGVNEGRLTPLEQKTISQMITSQAMGLAFQGMLLPQEERSSVLKDEFIRIFKQYVD</sequence>
<dbReference type="PROSITE" id="PS50977">
    <property type="entry name" value="HTH_TETR_2"/>
    <property type="match status" value="1"/>
</dbReference>
<gene>
    <name evidence="5" type="ORF">ACFPU1_02165</name>
</gene>
<dbReference type="PROSITE" id="PS01081">
    <property type="entry name" value="HTH_TETR_1"/>
    <property type="match status" value="1"/>
</dbReference>